<gene>
    <name evidence="1" type="ORF">HJG60_003354</name>
</gene>
<organism evidence="1 2">
    <name type="scientific">Phyllostomus discolor</name>
    <name type="common">pale spear-nosed bat</name>
    <dbReference type="NCBI Taxonomy" id="89673"/>
    <lineage>
        <taxon>Eukaryota</taxon>
        <taxon>Metazoa</taxon>
        <taxon>Chordata</taxon>
        <taxon>Craniata</taxon>
        <taxon>Vertebrata</taxon>
        <taxon>Euteleostomi</taxon>
        <taxon>Mammalia</taxon>
        <taxon>Eutheria</taxon>
        <taxon>Laurasiatheria</taxon>
        <taxon>Chiroptera</taxon>
        <taxon>Yangochiroptera</taxon>
        <taxon>Phyllostomidae</taxon>
        <taxon>Phyllostominae</taxon>
        <taxon>Phyllostomus</taxon>
    </lineage>
</organism>
<dbReference type="InterPro" id="IPR042633">
    <property type="entry name" value="CRYZL1"/>
</dbReference>
<dbReference type="AlphaFoldDB" id="A0A834EIG6"/>
<reference evidence="1 2" key="1">
    <citation type="journal article" date="2020" name="Nature">
        <title>Six reference-quality genomes reveal evolution of bat adaptations.</title>
        <authorList>
            <person name="Jebb D."/>
            <person name="Huang Z."/>
            <person name="Pippel M."/>
            <person name="Hughes G.M."/>
            <person name="Lavrichenko K."/>
            <person name="Devanna P."/>
            <person name="Winkler S."/>
            <person name="Jermiin L.S."/>
            <person name="Skirmuntt E.C."/>
            <person name="Katzourakis A."/>
            <person name="Burkitt-Gray L."/>
            <person name="Ray D.A."/>
            <person name="Sullivan K.A.M."/>
            <person name="Roscito J.G."/>
            <person name="Kirilenko B.M."/>
            <person name="Davalos L.M."/>
            <person name="Corthals A.P."/>
            <person name="Power M.L."/>
            <person name="Jones G."/>
            <person name="Ransome R.D."/>
            <person name="Dechmann D.K.N."/>
            <person name="Locatelli A.G."/>
            <person name="Puechmaille S.J."/>
            <person name="Fedrigo O."/>
            <person name="Jarvis E.D."/>
            <person name="Hiller M."/>
            <person name="Vernes S.C."/>
            <person name="Myers E.W."/>
            <person name="Teeling E.C."/>
        </authorList>
    </citation>
    <scope>NUCLEOTIDE SEQUENCE [LARGE SCALE GENOMIC DNA]</scope>
    <source>
        <strain evidence="1">Bat1K_MPI-CBG_1</strain>
    </source>
</reference>
<name>A0A834EIG6_9CHIR</name>
<dbReference type="PANTHER" id="PTHR44461:SF1">
    <property type="entry name" value="QUINONE OXIDOREDUCTASE-LIKE PROTEIN 1"/>
    <property type="match status" value="1"/>
</dbReference>
<dbReference type="PANTHER" id="PTHR44461">
    <property type="entry name" value="QUINONE OXIDOREDUCTASE-LIKE PROTEIN 1"/>
    <property type="match status" value="1"/>
</dbReference>
<proteinExistence type="predicted"/>
<comment type="caution">
    <text evidence="1">The sequence shown here is derived from an EMBL/GenBank/DDBJ whole genome shotgun (WGS) entry which is preliminary data.</text>
</comment>
<dbReference type="EMBL" id="JABVXQ010000003">
    <property type="protein sequence ID" value="KAF6118159.1"/>
    <property type="molecule type" value="Genomic_DNA"/>
</dbReference>
<evidence type="ECO:0000313" key="1">
    <source>
        <dbReference type="EMBL" id="KAF6118159.1"/>
    </source>
</evidence>
<dbReference type="Proteomes" id="UP000664940">
    <property type="component" value="Unassembled WGS sequence"/>
</dbReference>
<evidence type="ECO:0000313" key="2">
    <source>
        <dbReference type="Proteomes" id="UP000664940"/>
    </source>
</evidence>
<accession>A0A834EIG6</accession>
<sequence>MKGLYFQQNSPNEDITFVFQERENLPVTEENYVKLQVKACALSRINTKVPLFLFGRKSAESFAVYLVYKYIIMMTNF</sequence>
<protein>
    <submittedName>
        <fullName evidence="1">Crystallin zeta like 1</fullName>
    </submittedName>
</protein>